<sequence>MDNKLIYLLPLAAAICLVYNASRYELPNVILKRALSFFVKTMIFMVGVFLILYVLSFGL</sequence>
<accession>A0A517R4I5</accession>
<feature type="transmembrane region" description="Helical" evidence="1">
    <location>
        <begin position="34"/>
        <end position="55"/>
    </location>
</feature>
<keyword evidence="1" id="KW-0472">Membrane</keyword>
<dbReference type="OrthoDB" id="290340at2"/>
<organism evidence="2 3">
    <name type="scientific">Stratiformator vulcanicus</name>
    <dbReference type="NCBI Taxonomy" id="2527980"/>
    <lineage>
        <taxon>Bacteria</taxon>
        <taxon>Pseudomonadati</taxon>
        <taxon>Planctomycetota</taxon>
        <taxon>Planctomycetia</taxon>
        <taxon>Planctomycetales</taxon>
        <taxon>Planctomycetaceae</taxon>
        <taxon>Stratiformator</taxon>
    </lineage>
</organism>
<evidence type="ECO:0000313" key="2">
    <source>
        <dbReference type="EMBL" id="QDT38787.1"/>
    </source>
</evidence>
<keyword evidence="1" id="KW-1133">Transmembrane helix</keyword>
<dbReference type="Proteomes" id="UP000317318">
    <property type="component" value="Chromosome"/>
</dbReference>
<evidence type="ECO:0000313" key="3">
    <source>
        <dbReference type="Proteomes" id="UP000317318"/>
    </source>
</evidence>
<keyword evidence="3" id="KW-1185">Reference proteome</keyword>
<dbReference type="RefSeq" id="WP_145364864.1">
    <property type="nucleotide sequence ID" value="NZ_CP036268.1"/>
</dbReference>
<evidence type="ECO:0000256" key="1">
    <source>
        <dbReference type="SAM" id="Phobius"/>
    </source>
</evidence>
<dbReference type="AlphaFoldDB" id="A0A517R4I5"/>
<dbReference type="EMBL" id="CP036268">
    <property type="protein sequence ID" value="QDT38787.1"/>
    <property type="molecule type" value="Genomic_DNA"/>
</dbReference>
<protein>
    <submittedName>
        <fullName evidence="2">Uncharacterized protein</fullName>
    </submittedName>
</protein>
<name>A0A517R4I5_9PLAN</name>
<keyword evidence="1" id="KW-0812">Transmembrane</keyword>
<gene>
    <name evidence="2" type="ORF">Pan189_31860</name>
</gene>
<proteinExistence type="predicted"/>
<reference evidence="2 3" key="1">
    <citation type="submission" date="2019-02" db="EMBL/GenBank/DDBJ databases">
        <title>Deep-cultivation of Planctomycetes and their phenomic and genomic characterization uncovers novel biology.</title>
        <authorList>
            <person name="Wiegand S."/>
            <person name="Jogler M."/>
            <person name="Boedeker C."/>
            <person name="Pinto D."/>
            <person name="Vollmers J."/>
            <person name="Rivas-Marin E."/>
            <person name="Kohn T."/>
            <person name="Peeters S.H."/>
            <person name="Heuer A."/>
            <person name="Rast P."/>
            <person name="Oberbeckmann S."/>
            <person name="Bunk B."/>
            <person name="Jeske O."/>
            <person name="Meyerdierks A."/>
            <person name="Storesund J.E."/>
            <person name="Kallscheuer N."/>
            <person name="Luecker S."/>
            <person name="Lage O.M."/>
            <person name="Pohl T."/>
            <person name="Merkel B.J."/>
            <person name="Hornburger P."/>
            <person name="Mueller R.-W."/>
            <person name="Bruemmer F."/>
            <person name="Labrenz M."/>
            <person name="Spormann A.M."/>
            <person name="Op den Camp H."/>
            <person name="Overmann J."/>
            <person name="Amann R."/>
            <person name="Jetten M.S.M."/>
            <person name="Mascher T."/>
            <person name="Medema M.H."/>
            <person name="Devos D.P."/>
            <person name="Kaster A.-K."/>
            <person name="Ovreas L."/>
            <person name="Rohde M."/>
            <person name="Galperin M.Y."/>
            <person name="Jogler C."/>
        </authorList>
    </citation>
    <scope>NUCLEOTIDE SEQUENCE [LARGE SCALE GENOMIC DNA]</scope>
    <source>
        <strain evidence="2 3">Pan189</strain>
    </source>
</reference>
<dbReference type="KEGG" id="svp:Pan189_31860"/>
<feature type="transmembrane region" description="Helical" evidence="1">
    <location>
        <begin position="6"/>
        <end position="22"/>
    </location>
</feature>